<evidence type="ECO:0000313" key="2">
    <source>
        <dbReference type="EMBL" id="KAK1596319.1"/>
    </source>
</evidence>
<feature type="region of interest" description="Disordered" evidence="1">
    <location>
        <begin position="1"/>
        <end position="36"/>
    </location>
</feature>
<reference evidence="2" key="1">
    <citation type="submission" date="2021-06" db="EMBL/GenBank/DDBJ databases">
        <title>Comparative genomics, transcriptomics and evolutionary studies reveal genomic signatures of adaptation to plant cell wall in hemibiotrophic fungi.</title>
        <authorList>
            <consortium name="DOE Joint Genome Institute"/>
            <person name="Baroncelli R."/>
            <person name="Diaz J.F."/>
            <person name="Benocci T."/>
            <person name="Peng M."/>
            <person name="Battaglia E."/>
            <person name="Haridas S."/>
            <person name="Andreopoulos W."/>
            <person name="Labutti K."/>
            <person name="Pangilinan J."/>
            <person name="Floch G.L."/>
            <person name="Makela M.R."/>
            <person name="Henrissat B."/>
            <person name="Grigoriev I.V."/>
            <person name="Crouch J.A."/>
            <person name="De Vries R.P."/>
            <person name="Sukno S.A."/>
            <person name="Thon M.R."/>
        </authorList>
    </citation>
    <scope>NUCLEOTIDE SEQUENCE</scope>
    <source>
        <strain evidence="2">CBS 125086</strain>
    </source>
</reference>
<comment type="caution">
    <text evidence="2">The sequence shown here is derived from an EMBL/GenBank/DDBJ whole genome shotgun (WGS) entry which is preliminary data.</text>
</comment>
<evidence type="ECO:0000256" key="1">
    <source>
        <dbReference type="SAM" id="MobiDB-lite"/>
    </source>
</evidence>
<accession>A0AAD8Q624</accession>
<proteinExistence type="predicted"/>
<evidence type="ECO:0000313" key="3">
    <source>
        <dbReference type="Proteomes" id="UP001230504"/>
    </source>
</evidence>
<dbReference type="GeneID" id="85444116"/>
<dbReference type="EMBL" id="JAHLJV010000012">
    <property type="protein sequence ID" value="KAK1596319.1"/>
    <property type="molecule type" value="Genomic_DNA"/>
</dbReference>
<sequence>MGPAVGRHKRTASPDTPNFAPLSLDLGSESSKGTGGLNADASITATSGTGVQVGSMLVGQVSVAAPDRCKRYLGSLVSCALAGLARNGTNPQRACGAIESQGRPAQSLILSPLLRIVCVDRRRETRASQVHSLLRWHLAWRRLTGLMQYVAVAVACIASRHVRLEQTYRGAGATRKTLNSSSTAAQLLTKHTWAARTVCVGSQPKD</sequence>
<protein>
    <submittedName>
        <fullName evidence="2">Uncharacterized protein</fullName>
    </submittedName>
</protein>
<feature type="compositionally biased region" description="Basic residues" evidence="1">
    <location>
        <begin position="1"/>
        <end position="11"/>
    </location>
</feature>
<dbReference type="AlphaFoldDB" id="A0AAD8Q624"/>
<organism evidence="2 3">
    <name type="scientific">Colletotrichum navitas</name>
    <dbReference type="NCBI Taxonomy" id="681940"/>
    <lineage>
        <taxon>Eukaryota</taxon>
        <taxon>Fungi</taxon>
        <taxon>Dikarya</taxon>
        <taxon>Ascomycota</taxon>
        <taxon>Pezizomycotina</taxon>
        <taxon>Sordariomycetes</taxon>
        <taxon>Hypocreomycetidae</taxon>
        <taxon>Glomerellales</taxon>
        <taxon>Glomerellaceae</taxon>
        <taxon>Colletotrichum</taxon>
        <taxon>Colletotrichum graminicola species complex</taxon>
    </lineage>
</organism>
<gene>
    <name evidence="2" type="ORF">LY79DRAFT_577359</name>
</gene>
<keyword evidence="3" id="KW-1185">Reference proteome</keyword>
<dbReference type="Proteomes" id="UP001230504">
    <property type="component" value="Unassembled WGS sequence"/>
</dbReference>
<name>A0AAD8Q624_9PEZI</name>
<dbReference type="RefSeq" id="XP_060417205.1">
    <property type="nucleotide sequence ID" value="XM_060559876.1"/>
</dbReference>